<keyword evidence="3" id="KW-1185">Reference proteome</keyword>
<dbReference type="InterPro" id="IPR002156">
    <property type="entry name" value="RNaseH_domain"/>
</dbReference>
<evidence type="ECO:0000313" key="2">
    <source>
        <dbReference type="EMBL" id="KAL3527943.1"/>
    </source>
</evidence>
<dbReference type="Pfam" id="PF13456">
    <property type="entry name" value="RVT_3"/>
    <property type="match status" value="1"/>
</dbReference>
<evidence type="ECO:0000313" key="3">
    <source>
        <dbReference type="Proteomes" id="UP001630127"/>
    </source>
</evidence>
<evidence type="ECO:0000259" key="1">
    <source>
        <dbReference type="Pfam" id="PF13456"/>
    </source>
</evidence>
<feature type="domain" description="RNase H type-1" evidence="1">
    <location>
        <begin position="44"/>
        <end position="130"/>
    </location>
</feature>
<sequence length="144" mass="16574">MDRAQDEWWEFICHNNIRQIQVPIEVAALSRTSYRLLKVWAGGKEGNFDPTLIETETLRTALILARSNSWDRVSFGSSSKCVIQKVQDRNSEDIRLATLLEDTIQLSDQFSCCSFVWIPSHDNIKATELAFFAIDLTSDIFWID</sequence>
<organism evidence="2 3">
    <name type="scientific">Cinchona calisaya</name>
    <dbReference type="NCBI Taxonomy" id="153742"/>
    <lineage>
        <taxon>Eukaryota</taxon>
        <taxon>Viridiplantae</taxon>
        <taxon>Streptophyta</taxon>
        <taxon>Embryophyta</taxon>
        <taxon>Tracheophyta</taxon>
        <taxon>Spermatophyta</taxon>
        <taxon>Magnoliopsida</taxon>
        <taxon>eudicotyledons</taxon>
        <taxon>Gunneridae</taxon>
        <taxon>Pentapetalae</taxon>
        <taxon>asterids</taxon>
        <taxon>lamiids</taxon>
        <taxon>Gentianales</taxon>
        <taxon>Rubiaceae</taxon>
        <taxon>Cinchonoideae</taxon>
        <taxon>Cinchoneae</taxon>
        <taxon>Cinchona</taxon>
    </lineage>
</organism>
<dbReference type="Proteomes" id="UP001630127">
    <property type="component" value="Unassembled WGS sequence"/>
</dbReference>
<proteinExistence type="predicted"/>
<dbReference type="AlphaFoldDB" id="A0ABD3AE05"/>
<dbReference type="SUPFAM" id="SSF53098">
    <property type="entry name" value="Ribonuclease H-like"/>
    <property type="match status" value="1"/>
</dbReference>
<gene>
    <name evidence="2" type="ORF">ACH5RR_012599</name>
</gene>
<dbReference type="InterPro" id="IPR036397">
    <property type="entry name" value="RNaseH_sf"/>
</dbReference>
<reference evidence="2 3" key="1">
    <citation type="submission" date="2024-11" db="EMBL/GenBank/DDBJ databases">
        <title>A near-complete genome assembly of Cinchona calisaya.</title>
        <authorList>
            <person name="Lian D.C."/>
            <person name="Zhao X.W."/>
            <person name="Wei L."/>
        </authorList>
    </citation>
    <scope>NUCLEOTIDE SEQUENCE [LARGE SCALE GENOMIC DNA]</scope>
    <source>
        <tissue evidence="2">Nenye</tissue>
    </source>
</reference>
<dbReference type="InterPro" id="IPR012337">
    <property type="entry name" value="RNaseH-like_sf"/>
</dbReference>
<accession>A0ABD3AE05</accession>
<protein>
    <recommendedName>
        <fullName evidence="1">RNase H type-1 domain-containing protein</fullName>
    </recommendedName>
</protein>
<comment type="caution">
    <text evidence="2">The sequence shown here is derived from an EMBL/GenBank/DDBJ whole genome shotgun (WGS) entry which is preliminary data.</text>
</comment>
<dbReference type="EMBL" id="JBJUIK010000005">
    <property type="protein sequence ID" value="KAL3527943.1"/>
    <property type="molecule type" value="Genomic_DNA"/>
</dbReference>
<dbReference type="Gene3D" id="3.30.420.10">
    <property type="entry name" value="Ribonuclease H-like superfamily/Ribonuclease H"/>
    <property type="match status" value="1"/>
</dbReference>
<name>A0ABD3AE05_9GENT</name>